<organism evidence="1 2">
    <name type="scientific">Candidatus Nealsonbacteria bacterium RIFCSPHIGHO2_02_FULL_43_13</name>
    <dbReference type="NCBI Taxonomy" id="1801668"/>
    <lineage>
        <taxon>Bacteria</taxon>
        <taxon>Candidatus Nealsoniibacteriota</taxon>
    </lineage>
</organism>
<dbReference type="AlphaFoldDB" id="A0A1G2E7V3"/>
<comment type="caution">
    <text evidence="1">The sequence shown here is derived from an EMBL/GenBank/DDBJ whole genome shotgun (WGS) entry which is preliminary data.</text>
</comment>
<accession>A0A1G2E7V3</accession>
<sequence length="120" mass="13629">MIIVTQENKVAISTLGEMAKKMFGNLVKAVVDIKQGIMAIDGELHADEEVLLTENGSKRADVWGINFYPEYFGQENFVEFDSMINLKPFLGNRNRGVDDPEIRKKILEIVENLVIKNDEK</sequence>
<evidence type="ECO:0000313" key="2">
    <source>
        <dbReference type="Proteomes" id="UP000178703"/>
    </source>
</evidence>
<protein>
    <submittedName>
        <fullName evidence="1">Uncharacterized protein</fullName>
    </submittedName>
</protein>
<dbReference type="EMBL" id="MHMD01000012">
    <property type="protein sequence ID" value="OGZ21926.1"/>
    <property type="molecule type" value="Genomic_DNA"/>
</dbReference>
<dbReference type="Proteomes" id="UP000178703">
    <property type="component" value="Unassembled WGS sequence"/>
</dbReference>
<gene>
    <name evidence="1" type="ORF">A3D46_03065</name>
</gene>
<dbReference type="InterPro" id="IPR043731">
    <property type="entry name" value="DUF5674"/>
</dbReference>
<evidence type="ECO:0000313" key="1">
    <source>
        <dbReference type="EMBL" id="OGZ21926.1"/>
    </source>
</evidence>
<proteinExistence type="predicted"/>
<name>A0A1G2E7V3_9BACT</name>
<reference evidence="1 2" key="1">
    <citation type="journal article" date="2016" name="Nat. Commun.">
        <title>Thousands of microbial genomes shed light on interconnected biogeochemical processes in an aquifer system.</title>
        <authorList>
            <person name="Anantharaman K."/>
            <person name="Brown C.T."/>
            <person name="Hug L.A."/>
            <person name="Sharon I."/>
            <person name="Castelle C.J."/>
            <person name="Probst A.J."/>
            <person name="Thomas B.C."/>
            <person name="Singh A."/>
            <person name="Wilkins M.J."/>
            <person name="Karaoz U."/>
            <person name="Brodie E.L."/>
            <person name="Williams K.H."/>
            <person name="Hubbard S.S."/>
            <person name="Banfield J.F."/>
        </authorList>
    </citation>
    <scope>NUCLEOTIDE SEQUENCE [LARGE SCALE GENOMIC DNA]</scope>
</reference>
<dbReference type="Pfam" id="PF18924">
    <property type="entry name" value="DUF5674"/>
    <property type="match status" value="1"/>
</dbReference>